<organism evidence="1 2">
    <name type="scientific">Candidatus Wildermuthbacteria bacterium RIFCSPHIGHO2_02_FULL_47_17</name>
    <dbReference type="NCBI Taxonomy" id="1802452"/>
    <lineage>
        <taxon>Bacteria</taxon>
        <taxon>Candidatus Wildermuthiibacteriota</taxon>
    </lineage>
</organism>
<protein>
    <submittedName>
        <fullName evidence="1">Uncharacterized protein</fullName>
    </submittedName>
</protein>
<reference evidence="1 2" key="1">
    <citation type="journal article" date="2016" name="Nat. Commun.">
        <title>Thousands of microbial genomes shed light on interconnected biogeochemical processes in an aquifer system.</title>
        <authorList>
            <person name="Anantharaman K."/>
            <person name="Brown C.T."/>
            <person name="Hug L.A."/>
            <person name="Sharon I."/>
            <person name="Castelle C.J."/>
            <person name="Probst A.J."/>
            <person name="Thomas B.C."/>
            <person name="Singh A."/>
            <person name="Wilkins M.J."/>
            <person name="Karaoz U."/>
            <person name="Brodie E.L."/>
            <person name="Williams K.H."/>
            <person name="Hubbard S.S."/>
            <person name="Banfield J.F."/>
        </authorList>
    </citation>
    <scope>NUCLEOTIDE SEQUENCE [LARGE SCALE GENOMIC DNA]</scope>
</reference>
<name>A0A1G2R3S7_9BACT</name>
<dbReference type="Proteomes" id="UP000179258">
    <property type="component" value="Unassembled WGS sequence"/>
</dbReference>
<dbReference type="EMBL" id="MHTX01000038">
    <property type="protein sequence ID" value="OHA67515.1"/>
    <property type="molecule type" value="Genomic_DNA"/>
</dbReference>
<comment type="caution">
    <text evidence="1">The sequence shown here is derived from an EMBL/GenBank/DDBJ whole genome shotgun (WGS) entry which is preliminary data.</text>
</comment>
<evidence type="ECO:0000313" key="2">
    <source>
        <dbReference type="Proteomes" id="UP000179258"/>
    </source>
</evidence>
<accession>A0A1G2R3S7</accession>
<dbReference type="AlphaFoldDB" id="A0A1G2R3S7"/>
<sequence>METQLEIRGRIVNGPGKWDLMLALFEKGKQVDFTVEFKDGAGVKTIFRVKVHSIQAEDGSRESWNLAGEIVGQSNMLRDEYKLTEPEKVDWRDFTAYYHSRNRSGAFGY</sequence>
<evidence type="ECO:0000313" key="1">
    <source>
        <dbReference type="EMBL" id="OHA67515.1"/>
    </source>
</evidence>
<proteinExistence type="predicted"/>
<gene>
    <name evidence="1" type="ORF">A3D59_03810</name>
</gene>